<name>A0A2R6NQC6_9APHY</name>
<proteinExistence type="predicted"/>
<sequence length="694" mass="79494">MVLRSSVDWLGLVARTFLPGTGIRWRDGLVGCATDDAKSVITSPNMPFIPKPEYGNIWVSIKADGRYGLADPTQWPQFMSEDSRWPWLCAIERKPTLTTNRVVMWAPFTPVDFVPLQGSLKMVMGDVKVLGTVHATRIEAMQLHVTEALQTVKLFEKYNARNRELTWLSTTMKDALDRLSFPATYRDMTRQHACVQRFWLMTNAWFEWHINIFQNYHLDRIDRMASLRVRDNLIGAFTTSPMFAKCLFDADIPVWFARTVDHLTMADVVLQPIDFEYPKMLTLEEGIFKDTRGFLGIAGNAHLTFLIHNCHHYADVEPTLLPSPGNFRATSSFPQAVISRATSTPFPGKPSSDRREEQSGSTATQLAVPGSVQSSKPGTKQPGHASISMSLREKFTDFQHPLMPPGCPIWVSALAKVDFSRPAPLGDNGWAFWLPEARLVIGSEMIDRQARYVMNWLRVRESWLYILTHHNMQDGVIGPLKAPQWREYLNTSARSQQEAFSKDTKKSLRKREVAAIFKRVFGVDDILEIQPPDEWFGRSLKNCTPEDLRLYYQQIAWELSELGFRYELLQLDYWLVPIDNEDPDRHLKENERRRLIAEVFPSDRDFVMGSLPIAVDGLAAIAVEARVPHLEALRQVLARWPDSPPYLKKARVSDYTSSVLRIEHIEMQMARFYCQCFYEIAGRAPALPRRFPLA</sequence>
<dbReference type="OrthoDB" id="2692137at2759"/>
<accession>A0A2R6NQC6</accession>
<dbReference type="AlphaFoldDB" id="A0A2R6NQC6"/>
<protein>
    <submittedName>
        <fullName evidence="2">Uncharacterized protein</fullName>
    </submittedName>
</protein>
<evidence type="ECO:0000313" key="2">
    <source>
        <dbReference type="EMBL" id="PSR74763.1"/>
    </source>
</evidence>
<organism evidence="2 3">
    <name type="scientific">Hermanssonia centrifuga</name>
    <dbReference type="NCBI Taxonomy" id="98765"/>
    <lineage>
        <taxon>Eukaryota</taxon>
        <taxon>Fungi</taxon>
        <taxon>Dikarya</taxon>
        <taxon>Basidiomycota</taxon>
        <taxon>Agaricomycotina</taxon>
        <taxon>Agaricomycetes</taxon>
        <taxon>Polyporales</taxon>
        <taxon>Meruliaceae</taxon>
        <taxon>Hermanssonia</taxon>
    </lineage>
</organism>
<dbReference type="EMBL" id="MLYV02000958">
    <property type="protein sequence ID" value="PSR74763.1"/>
    <property type="molecule type" value="Genomic_DNA"/>
</dbReference>
<gene>
    <name evidence="2" type="ORF">PHLCEN_2v9584</name>
</gene>
<evidence type="ECO:0000256" key="1">
    <source>
        <dbReference type="SAM" id="MobiDB-lite"/>
    </source>
</evidence>
<evidence type="ECO:0000313" key="3">
    <source>
        <dbReference type="Proteomes" id="UP000186601"/>
    </source>
</evidence>
<comment type="caution">
    <text evidence="2">The sequence shown here is derived from an EMBL/GenBank/DDBJ whole genome shotgun (WGS) entry which is preliminary data.</text>
</comment>
<feature type="compositionally biased region" description="Polar residues" evidence="1">
    <location>
        <begin position="359"/>
        <end position="378"/>
    </location>
</feature>
<feature type="region of interest" description="Disordered" evidence="1">
    <location>
        <begin position="341"/>
        <end position="386"/>
    </location>
</feature>
<reference evidence="2 3" key="1">
    <citation type="submission" date="2018-02" db="EMBL/GenBank/DDBJ databases">
        <title>Genome sequence of the basidiomycete white-rot fungus Phlebia centrifuga.</title>
        <authorList>
            <person name="Granchi Z."/>
            <person name="Peng M."/>
            <person name="de Vries R.P."/>
            <person name="Hilden K."/>
            <person name="Makela M.R."/>
            <person name="Grigoriev I."/>
            <person name="Riley R."/>
        </authorList>
    </citation>
    <scope>NUCLEOTIDE SEQUENCE [LARGE SCALE GENOMIC DNA]</scope>
    <source>
        <strain evidence="2 3">FBCC195</strain>
    </source>
</reference>
<dbReference type="Proteomes" id="UP000186601">
    <property type="component" value="Unassembled WGS sequence"/>
</dbReference>
<keyword evidence="3" id="KW-1185">Reference proteome</keyword>